<dbReference type="PANTHER" id="PTHR24412">
    <property type="entry name" value="KELCH PROTEIN"/>
    <property type="match status" value="1"/>
</dbReference>
<dbReference type="AlphaFoldDB" id="A0A182F5X9"/>
<dbReference type="SMART" id="SM00225">
    <property type="entry name" value="BTB"/>
    <property type="match status" value="1"/>
</dbReference>
<sequence>PAQPASSASSAAAAAAAPSAPQHKIAIAHLASLASINSQQQRVITTTTTTPANPTDDDEHTAPLTGLTDLAGEPTCSDESKDNDDVPDDETADDGAGCCSYVDTPKPCHSAGRSGSGGSIRAPASTSSTTSSSTTLVAPRRICTLKVKIFLIKHLSKLVACNKKMFLPVKSSTSPVGNETTNGEDVTTVTCNSTQTPCDLSPPNMSNDDILPQAHHQNPGHCIASFSTINRMRQNAQLCDVTLEVGGETINAHKVILASVSPYFYAMFNDDMLERNCDVVTLHDIDPSSLKQLIEYAYSGEITITEDNVQVLLPASSLLQIQSVREACCKFLLRQLHPSNCLGIRSFADAHSCKELHSRSHRYALQNFQQVVGTEEFLLLGFNEVQDLISNSQLNICSEEKVFVAVLNWVKHDLIERKKHISELMSHVRLPLVNREFLMNCVETEALVREDPHCKELLLEAMKYHLLPEQRSSLVSQRTLERRPEGMRSYIFAVGGGSLFAIHNECECYNPKTNAWMTISPMISRRSRAGVTSLRKLLYVVGGYDGENDLATAECYNPLTNEWINITPMGTKRSCLGTCAFDGLLYVCGGYDGASCLSSVERYDPLTGVWTSCPAMSTRRRYCRVAVLDNCIYSLGGFDSSNYQSSVERFDPRVGSWTSVPSMTSRRSSCGVAALDGYLYCIGGSDGTMCMQTGERFNLRTNAWEPISAMHSRRSTHEVVEANGSLYALGGNDGSSSLNSVERYEPKLNKWTIVTSMLTRRSSIGASVLECFNLERGLLQTINDALPNRNVQQRTNLRPPPFLKIFRSAYNPPHNIACRFLDNQHL</sequence>
<evidence type="ECO:0000256" key="1">
    <source>
        <dbReference type="ARBA" id="ARBA00022441"/>
    </source>
</evidence>
<dbReference type="InterPro" id="IPR011705">
    <property type="entry name" value="BACK"/>
</dbReference>
<dbReference type="Gene3D" id="2.120.10.80">
    <property type="entry name" value="Kelch-type beta propeller"/>
    <property type="match status" value="2"/>
</dbReference>
<dbReference type="STRING" id="7167.A0A182F5X9"/>
<dbReference type="Gene3D" id="1.25.40.420">
    <property type="match status" value="1"/>
</dbReference>
<accession>A0A182F5X9</accession>
<evidence type="ECO:0000313" key="6">
    <source>
        <dbReference type="Proteomes" id="UP000069272"/>
    </source>
</evidence>
<organism evidence="5 6">
    <name type="scientific">Anopheles albimanus</name>
    <name type="common">New world malaria mosquito</name>
    <dbReference type="NCBI Taxonomy" id="7167"/>
    <lineage>
        <taxon>Eukaryota</taxon>
        <taxon>Metazoa</taxon>
        <taxon>Ecdysozoa</taxon>
        <taxon>Arthropoda</taxon>
        <taxon>Hexapoda</taxon>
        <taxon>Insecta</taxon>
        <taxon>Pterygota</taxon>
        <taxon>Neoptera</taxon>
        <taxon>Endopterygota</taxon>
        <taxon>Diptera</taxon>
        <taxon>Nematocera</taxon>
        <taxon>Culicoidea</taxon>
        <taxon>Culicidae</taxon>
        <taxon>Anophelinae</taxon>
        <taxon>Anopheles</taxon>
    </lineage>
</organism>
<dbReference type="EnsemblMetazoa" id="AALB001878-RA">
    <property type="protein sequence ID" value="AALB001878-PA"/>
    <property type="gene ID" value="AALB001878"/>
</dbReference>
<dbReference type="Pfam" id="PF07707">
    <property type="entry name" value="BACK"/>
    <property type="match status" value="1"/>
</dbReference>
<dbReference type="SUPFAM" id="SSF117281">
    <property type="entry name" value="Kelch motif"/>
    <property type="match status" value="2"/>
</dbReference>
<keyword evidence="1" id="KW-0880">Kelch repeat</keyword>
<dbReference type="Proteomes" id="UP000069272">
    <property type="component" value="Chromosome 2L"/>
</dbReference>
<dbReference type="PROSITE" id="PS50097">
    <property type="entry name" value="BTB"/>
    <property type="match status" value="1"/>
</dbReference>
<dbReference type="SMART" id="SM00875">
    <property type="entry name" value="BACK"/>
    <property type="match status" value="1"/>
</dbReference>
<dbReference type="Pfam" id="PF00651">
    <property type="entry name" value="BTB"/>
    <property type="match status" value="1"/>
</dbReference>
<evidence type="ECO:0000256" key="4">
    <source>
        <dbReference type="SAM" id="MobiDB-lite"/>
    </source>
</evidence>
<protein>
    <submittedName>
        <fullName evidence="5">Uncharacterized protein</fullName>
    </submittedName>
</protein>
<dbReference type="PRINTS" id="PR00501">
    <property type="entry name" value="KELCHREPEAT"/>
</dbReference>
<dbReference type="InterPro" id="IPR011333">
    <property type="entry name" value="SKP1/BTB/POZ_sf"/>
</dbReference>
<dbReference type="FunFam" id="3.30.710.10:FF:000001">
    <property type="entry name" value="Kelch-like family member 20"/>
    <property type="match status" value="1"/>
</dbReference>
<dbReference type="Gene3D" id="3.30.710.10">
    <property type="entry name" value="Potassium Channel Kv1.1, Chain A"/>
    <property type="match status" value="1"/>
</dbReference>
<feature type="compositionally biased region" description="Low complexity" evidence="4">
    <location>
        <begin position="119"/>
        <end position="133"/>
    </location>
</feature>
<feature type="region of interest" description="Disordered" evidence="4">
    <location>
        <begin position="1"/>
        <end position="21"/>
    </location>
</feature>
<keyword evidence="6" id="KW-1185">Reference proteome</keyword>
<dbReference type="InterPro" id="IPR006652">
    <property type="entry name" value="Kelch_1"/>
</dbReference>
<dbReference type="InterPro" id="IPR000210">
    <property type="entry name" value="BTB/POZ_dom"/>
</dbReference>
<dbReference type="Pfam" id="PF24681">
    <property type="entry name" value="Kelch_KLHDC2_KLHL20_DRC7"/>
    <property type="match status" value="1"/>
</dbReference>
<reference evidence="5" key="2">
    <citation type="submission" date="2022-08" db="UniProtKB">
        <authorList>
            <consortium name="EnsemblMetazoa"/>
        </authorList>
    </citation>
    <scope>IDENTIFICATION</scope>
    <source>
        <strain evidence="5">STECLA/ALBI9_A</strain>
    </source>
</reference>
<reference evidence="5 6" key="1">
    <citation type="journal article" date="2017" name="G3 (Bethesda)">
        <title>The Physical Genome Mapping of Anopheles albimanus Corrected Scaffold Misassemblies and Identified Interarm Rearrangements in Genus Anopheles.</title>
        <authorList>
            <person name="Artemov G.N."/>
            <person name="Peery A.N."/>
            <person name="Jiang X."/>
            <person name="Tu Z."/>
            <person name="Stegniy V.N."/>
            <person name="Sharakhova M.V."/>
            <person name="Sharakhov I.V."/>
        </authorList>
    </citation>
    <scope>NUCLEOTIDE SEQUENCE [LARGE SCALE GENOMIC DNA]</scope>
    <source>
        <strain evidence="5 6">ALBI9_A</strain>
    </source>
</reference>
<dbReference type="VEuPathDB" id="VectorBase:AALB001878"/>
<evidence type="ECO:0000256" key="3">
    <source>
        <dbReference type="ARBA" id="ARBA00023203"/>
    </source>
</evidence>
<feature type="region of interest" description="Disordered" evidence="4">
    <location>
        <begin position="110"/>
        <end position="133"/>
    </location>
</feature>
<dbReference type="SUPFAM" id="SSF54695">
    <property type="entry name" value="POZ domain"/>
    <property type="match status" value="1"/>
</dbReference>
<keyword evidence="3" id="KW-0009">Actin-binding</keyword>
<dbReference type="SMART" id="SM00612">
    <property type="entry name" value="Kelch"/>
    <property type="match status" value="6"/>
</dbReference>
<dbReference type="InterPro" id="IPR015915">
    <property type="entry name" value="Kelch-typ_b-propeller"/>
</dbReference>
<feature type="region of interest" description="Disordered" evidence="4">
    <location>
        <begin position="40"/>
        <end position="93"/>
    </location>
</feature>
<keyword evidence="2" id="KW-0677">Repeat</keyword>
<dbReference type="PANTHER" id="PTHR24412:SF475">
    <property type="entry name" value="KELCH-LIKE PROTEIN 17"/>
    <property type="match status" value="1"/>
</dbReference>
<dbReference type="FunFam" id="1.25.40.420:FF:000001">
    <property type="entry name" value="Kelch-like family member 12"/>
    <property type="match status" value="1"/>
</dbReference>
<dbReference type="VEuPathDB" id="VectorBase:AALB20_031639"/>
<dbReference type="GO" id="GO:0003779">
    <property type="term" value="F:actin binding"/>
    <property type="evidence" value="ECO:0007669"/>
    <property type="project" value="UniProtKB-KW"/>
</dbReference>
<proteinExistence type="predicted"/>
<name>A0A182F5X9_ANOAL</name>
<dbReference type="Pfam" id="PF01344">
    <property type="entry name" value="Kelch_1"/>
    <property type="match status" value="1"/>
</dbReference>
<evidence type="ECO:0000313" key="5">
    <source>
        <dbReference type="EnsemblMetazoa" id="AALB001878-PA"/>
    </source>
</evidence>
<evidence type="ECO:0000256" key="2">
    <source>
        <dbReference type="ARBA" id="ARBA00022737"/>
    </source>
</evidence>